<dbReference type="AlphaFoldDB" id="A0A4R1G601"/>
<name>A0A4R1G601_9PAST</name>
<feature type="transmembrane region" description="Helical" evidence="1">
    <location>
        <begin position="49"/>
        <end position="68"/>
    </location>
</feature>
<sequence length="183" mass="21006">MSINTANLPDDYFLDTDDEMLAYLESQAKQSIEEIQKSNEQNREKAYRLLNYLIAGIGGLILILLNHIQNIHILLILASIALMTGWAISSIMLLFYVILSKKRPLTTNMPQNLYNETFKLSKESNKLTILRKYQLHNSNNYIAQLLKINSEYRRYTDNAIIIAFSTPVITLLIVAISLKCFFA</sequence>
<dbReference type="RefSeq" id="WP_132688907.1">
    <property type="nucleotide sequence ID" value="NZ_SMFT01000001.1"/>
</dbReference>
<feature type="transmembrane region" description="Helical" evidence="1">
    <location>
        <begin position="159"/>
        <end position="178"/>
    </location>
</feature>
<evidence type="ECO:0000313" key="3">
    <source>
        <dbReference type="Proteomes" id="UP000294702"/>
    </source>
</evidence>
<evidence type="ECO:0000313" key="2">
    <source>
        <dbReference type="EMBL" id="TCK01925.1"/>
    </source>
</evidence>
<dbReference type="EMBL" id="SMFT01000001">
    <property type="protein sequence ID" value="TCK01925.1"/>
    <property type="molecule type" value="Genomic_DNA"/>
</dbReference>
<gene>
    <name evidence="2" type="ORF">EV694_0566</name>
</gene>
<evidence type="ECO:0000256" key="1">
    <source>
        <dbReference type="SAM" id="Phobius"/>
    </source>
</evidence>
<keyword evidence="1" id="KW-0812">Transmembrane</keyword>
<accession>A0A4R1G601</accession>
<keyword evidence="1" id="KW-1133">Transmembrane helix</keyword>
<keyword evidence="3" id="KW-1185">Reference proteome</keyword>
<feature type="transmembrane region" description="Helical" evidence="1">
    <location>
        <begin position="74"/>
        <end position="99"/>
    </location>
</feature>
<reference evidence="2 3" key="1">
    <citation type="submission" date="2019-03" db="EMBL/GenBank/DDBJ databases">
        <title>Genomic Encyclopedia of Type Strains, Phase IV (KMG-IV): sequencing the most valuable type-strain genomes for metagenomic binning, comparative biology and taxonomic classification.</title>
        <authorList>
            <person name="Goeker M."/>
        </authorList>
    </citation>
    <scope>NUCLEOTIDE SEQUENCE [LARGE SCALE GENOMIC DNA]</scope>
    <source>
        <strain evidence="2 3">DSM 15534</strain>
    </source>
</reference>
<dbReference type="OrthoDB" id="5678552at2"/>
<organism evidence="2 3">
    <name type="scientific">Volucribacter psittacicida</name>
    <dbReference type="NCBI Taxonomy" id="203482"/>
    <lineage>
        <taxon>Bacteria</taxon>
        <taxon>Pseudomonadati</taxon>
        <taxon>Pseudomonadota</taxon>
        <taxon>Gammaproteobacteria</taxon>
        <taxon>Pasteurellales</taxon>
        <taxon>Pasteurellaceae</taxon>
        <taxon>Volucribacter</taxon>
    </lineage>
</organism>
<comment type="caution">
    <text evidence="2">The sequence shown here is derived from an EMBL/GenBank/DDBJ whole genome shotgun (WGS) entry which is preliminary data.</text>
</comment>
<dbReference type="Proteomes" id="UP000294702">
    <property type="component" value="Unassembled WGS sequence"/>
</dbReference>
<proteinExistence type="predicted"/>
<keyword evidence="1" id="KW-0472">Membrane</keyword>
<protein>
    <submittedName>
        <fullName evidence="2">Uncharacterized protein</fullName>
    </submittedName>
</protein>